<dbReference type="PROSITE" id="PS50088">
    <property type="entry name" value="ANK_REPEAT"/>
    <property type="match status" value="2"/>
</dbReference>
<evidence type="ECO:0000256" key="1">
    <source>
        <dbReference type="ARBA" id="ARBA00022737"/>
    </source>
</evidence>
<evidence type="ECO:0000313" key="8">
    <source>
        <dbReference type="Proteomes" id="UP001458880"/>
    </source>
</evidence>
<dbReference type="PROSITE" id="PS50297">
    <property type="entry name" value="ANK_REP_REGION"/>
    <property type="match status" value="2"/>
</dbReference>
<dbReference type="InterPro" id="IPR036770">
    <property type="entry name" value="Ankyrin_rpt-contain_sf"/>
</dbReference>
<organism evidence="7 8">
    <name type="scientific">Popillia japonica</name>
    <name type="common">Japanese beetle</name>
    <dbReference type="NCBI Taxonomy" id="7064"/>
    <lineage>
        <taxon>Eukaryota</taxon>
        <taxon>Metazoa</taxon>
        <taxon>Ecdysozoa</taxon>
        <taxon>Arthropoda</taxon>
        <taxon>Hexapoda</taxon>
        <taxon>Insecta</taxon>
        <taxon>Pterygota</taxon>
        <taxon>Neoptera</taxon>
        <taxon>Endopterygota</taxon>
        <taxon>Coleoptera</taxon>
        <taxon>Polyphaga</taxon>
        <taxon>Scarabaeiformia</taxon>
        <taxon>Scarabaeidae</taxon>
        <taxon>Rutelinae</taxon>
        <taxon>Popillia</taxon>
    </lineage>
</organism>
<dbReference type="AlphaFoldDB" id="A0AAW1KMG8"/>
<dbReference type="SUPFAM" id="SSF48403">
    <property type="entry name" value="Ankyrin repeat"/>
    <property type="match status" value="1"/>
</dbReference>
<evidence type="ECO:0000256" key="6">
    <source>
        <dbReference type="SAM" id="MobiDB-lite"/>
    </source>
</evidence>
<dbReference type="PANTHER" id="PTHR24197">
    <property type="entry name" value="ANKYRIN REPEAT DOMAIN-CONTAINING PROTEIN 61"/>
    <property type="match status" value="1"/>
</dbReference>
<keyword evidence="8" id="KW-1185">Reference proteome</keyword>
<feature type="compositionally biased region" description="Basic and acidic residues" evidence="6">
    <location>
        <begin position="229"/>
        <end position="242"/>
    </location>
</feature>
<feature type="region of interest" description="Disordered" evidence="6">
    <location>
        <begin position="212"/>
        <end position="242"/>
    </location>
</feature>
<reference evidence="7 8" key="1">
    <citation type="journal article" date="2024" name="BMC Genomics">
        <title>De novo assembly and annotation of Popillia japonica's genome with initial clues to its potential as an invasive pest.</title>
        <authorList>
            <person name="Cucini C."/>
            <person name="Boschi S."/>
            <person name="Funari R."/>
            <person name="Cardaioli E."/>
            <person name="Iannotti N."/>
            <person name="Marturano G."/>
            <person name="Paoli F."/>
            <person name="Bruttini M."/>
            <person name="Carapelli A."/>
            <person name="Frati F."/>
            <person name="Nardi F."/>
        </authorList>
    </citation>
    <scope>NUCLEOTIDE SEQUENCE [LARGE SCALE GENOMIC DNA]</scope>
    <source>
        <strain evidence="7">DMR45628</strain>
    </source>
</reference>
<accession>A0AAW1KMG8</accession>
<dbReference type="InterPro" id="IPR002110">
    <property type="entry name" value="Ankyrin_rpt"/>
</dbReference>
<sequence>MNTDVNIRNCHGMSPVSWAIYNGFIEIVRLLLDNGVDINCQDNFGYTPLHLAIMKEDLNTVDMLLQTGSNFNIIDKSGKTPLDTARLKARERFTKELSKRETSIAVQLIDDYVIMNMHTLNNNFNIIKLLLQKGAISSSSEVQRIIDDVKAGLYHETNTNGNLPRIYDAFFVNDENILKLLIDKKCYFKALIDKVNNVKNVYETDSLIEEVSKRDDNHTTPDRNSYPDVADRGGNDHVDNSPEELDKFELHLNPDNDVAAFQRAICEGKNWISSNYI</sequence>
<keyword evidence="2 5" id="KW-0040">ANK repeat</keyword>
<dbReference type="SMART" id="SM00248">
    <property type="entry name" value="ANK"/>
    <property type="match status" value="5"/>
</dbReference>
<gene>
    <name evidence="7" type="ORF">QE152_g22005</name>
</gene>
<comment type="function">
    <text evidence="3">Plays an important role in regulating intracellular signaling events associated with erythroid terminal differentiation.</text>
</comment>
<feature type="repeat" description="ANK" evidence="5">
    <location>
        <begin position="11"/>
        <end position="43"/>
    </location>
</feature>
<proteinExistence type="predicted"/>
<dbReference type="Proteomes" id="UP001458880">
    <property type="component" value="Unassembled WGS sequence"/>
</dbReference>
<feature type="compositionally biased region" description="Basic and acidic residues" evidence="6">
    <location>
        <begin position="212"/>
        <end position="221"/>
    </location>
</feature>
<evidence type="ECO:0000256" key="5">
    <source>
        <dbReference type="PROSITE-ProRule" id="PRU00023"/>
    </source>
</evidence>
<keyword evidence="1" id="KW-0677">Repeat</keyword>
<name>A0AAW1KMG8_POPJA</name>
<comment type="caution">
    <text evidence="7">The sequence shown here is derived from an EMBL/GenBank/DDBJ whole genome shotgun (WGS) entry which is preliminary data.</text>
</comment>
<dbReference type="EMBL" id="JASPKY010000209">
    <property type="protein sequence ID" value="KAK9720553.1"/>
    <property type="molecule type" value="Genomic_DNA"/>
</dbReference>
<evidence type="ECO:0000256" key="2">
    <source>
        <dbReference type="ARBA" id="ARBA00023043"/>
    </source>
</evidence>
<protein>
    <recommendedName>
        <fullName evidence="4">Ankyrin repeat domain-containing protein 54</fullName>
    </recommendedName>
</protein>
<dbReference type="PANTHER" id="PTHR24197:SF44">
    <property type="entry name" value="ANKYRIN REPEAT DOMAIN-CONTAINING PROTEIN 54"/>
    <property type="match status" value="1"/>
</dbReference>
<dbReference type="Pfam" id="PF12796">
    <property type="entry name" value="Ank_2"/>
    <property type="match status" value="1"/>
</dbReference>
<evidence type="ECO:0000256" key="3">
    <source>
        <dbReference type="ARBA" id="ARBA00037385"/>
    </source>
</evidence>
<feature type="repeat" description="ANK" evidence="5">
    <location>
        <begin position="44"/>
        <end position="76"/>
    </location>
</feature>
<evidence type="ECO:0000256" key="4">
    <source>
        <dbReference type="ARBA" id="ARBA00039237"/>
    </source>
</evidence>
<evidence type="ECO:0000313" key="7">
    <source>
        <dbReference type="EMBL" id="KAK9720553.1"/>
    </source>
</evidence>
<dbReference type="Gene3D" id="1.25.40.20">
    <property type="entry name" value="Ankyrin repeat-containing domain"/>
    <property type="match status" value="1"/>
</dbReference>